<dbReference type="AlphaFoldDB" id="A0A0N7KMZ9"/>
<evidence type="ECO:0000256" key="2">
    <source>
        <dbReference type="SAM" id="Phobius"/>
    </source>
</evidence>
<feature type="region of interest" description="Disordered" evidence="1">
    <location>
        <begin position="96"/>
        <end position="120"/>
    </location>
</feature>
<evidence type="ECO:0000313" key="4">
    <source>
        <dbReference type="Proteomes" id="UP000059680"/>
    </source>
</evidence>
<gene>
    <name evidence="3" type="ordered locus">Os07g0169000</name>
    <name evidence="3" type="ORF">OSNPB_070169000</name>
</gene>
<feature type="compositionally biased region" description="Basic and acidic residues" evidence="1">
    <location>
        <begin position="98"/>
        <end position="108"/>
    </location>
</feature>
<protein>
    <submittedName>
        <fullName evidence="3">Os07g0169000 protein</fullName>
    </submittedName>
</protein>
<organism evidence="3 4">
    <name type="scientific">Oryza sativa subsp. japonica</name>
    <name type="common">Rice</name>
    <dbReference type="NCBI Taxonomy" id="39947"/>
    <lineage>
        <taxon>Eukaryota</taxon>
        <taxon>Viridiplantae</taxon>
        <taxon>Streptophyta</taxon>
        <taxon>Embryophyta</taxon>
        <taxon>Tracheophyta</taxon>
        <taxon>Spermatophyta</taxon>
        <taxon>Magnoliopsida</taxon>
        <taxon>Liliopsida</taxon>
        <taxon>Poales</taxon>
        <taxon>Poaceae</taxon>
        <taxon>BOP clade</taxon>
        <taxon>Oryzoideae</taxon>
        <taxon>Oryzeae</taxon>
        <taxon>Oryzinae</taxon>
        <taxon>Oryza</taxon>
        <taxon>Oryza sativa</taxon>
    </lineage>
</organism>
<name>A0A0N7KMZ9_ORYSJ</name>
<accession>A0A0N7KMZ9</accession>
<feature type="transmembrane region" description="Helical" evidence="2">
    <location>
        <begin position="47"/>
        <end position="68"/>
    </location>
</feature>
<sequence length="138" mass="14671">MTNHKAHLEYWRWSNTSHSVMRCSLAAGRALATRVASPPRPEALRPAGNGAALCAAATALCAAAAALWRERRSWSRRTPDAGGEMVAWRLAGAGGAGDAERARSRGERAPLPPHVPVSAREGRGIDVGRIETEGMCMC</sequence>
<reference evidence="3 4" key="3">
    <citation type="journal article" date="2013" name="Rice">
        <title>Improvement of the Oryza sativa Nipponbare reference genome using next generation sequence and optical map data.</title>
        <authorList>
            <person name="Kawahara Y."/>
            <person name="de la Bastide M."/>
            <person name="Hamilton J.P."/>
            <person name="Kanamori H."/>
            <person name="McCombie W.R."/>
            <person name="Ouyang S."/>
            <person name="Schwartz D.C."/>
            <person name="Tanaka T."/>
            <person name="Wu J."/>
            <person name="Zhou S."/>
            <person name="Childs K.L."/>
            <person name="Davidson R.M."/>
            <person name="Lin H."/>
            <person name="Quesada-Ocampo L."/>
            <person name="Vaillancourt B."/>
            <person name="Sakai H."/>
            <person name="Lee S.S."/>
            <person name="Kim J."/>
            <person name="Numa H."/>
            <person name="Itoh T."/>
            <person name="Buell C.R."/>
            <person name="Matsumoto T."/>
        </authorList>
    </citation>
    <scope>NUCLEOTIDE SEQUENCE [LARGE SCALE GENOMIC DNA]</scope>
    <source>
        <strain evidence="4">cv. Nipponbare</strain>
    </source>
</reference>
<dbReference type="Proteomes" id="UP000059680">
    <property type="component" value="Chromosome 7"/>
</dbReference>
<reference evidence="4" key="1">
    <citation type="journal article" date="2005" name="Nature">
        <title>The map-based sequence of the rice genome.</title>
        <authorList>
            <consortium name="International rice genome sequencing project (IRGSP)"/>
            <person name="Matsumoto T."/>
            <person name="Wu J."/>
            <person name="Kanamori H."/>
            <person name="Katayose Y."/>
            <person name="Fujisawa M."/>
            <person name="Namiki N."/>
            <person name="Mizuno H."/>
            <person name="Yamamoto K."/>
            <person name="Antonio B.A."/>
            <person name="Baba T."/>
            <person name="Sakata K."/>
            <person name="Nagamura Y."/>
            <person name="Aoki H."/>
            <person name="Arikawa K."/>
            <person name="Arita K."/>
            <person name="Bito T."/>
            <person name="Chiden Y."/>
            <person name="Fujitsuka N."/>
            <person name="Fukunaka R."/>
            <person name="Hamada M."/>
            <person name="Harada C."/>
            <person name="Hayashi A."/>
            <person name="Hijishita S."/>
            <person name="Honda M."/>
            <person name="Hosokawa S."/>
            <person name="Ichikawa Y."/>
            <person name="Idonuma A."/>
            <person name="Iijima M."/>
            <person name="Ikeda M."/>
            <person name="Ikeno M."/>
            <person name="Ito K."/>
            <person name="Ito S."/>
            <person name="Ito T."/>
            <person name="Ito Y."/>
            <person name="Ito Y."/>
            <person name="Iwabuchi A."/>
            <person name="Kamiya K."/>
            <person name="Karasawa W."/>
            <person name="Kurita K."/>
            <person name="Katagiri S."/>
            <person name="Kikuta A."/>
            <person name="Kobayashi H."/>
            <person name="Kobayashi N."/>
            <person name="Machita K."/>
            <person name="Maehara T."/>
            <person name="Masukawa M."/>
            <person name="Mizubayashi T."/>
            <person name="Mukai Y."/>
            <person name="Nagasaki H."/>
            <person name="Nagata Y."/>
            <person name="Naito S."/>
            <person name="Nakashima M."/>
            <person name="Nakama Y."/>
            <person name="Nakamichi Y."/>
            <person name="Nakamura M."/>
            <person name="Meguro A."/>
            <person name="Negishi M."/>
            <person name="Ohta I."/>
            <person name="Ohta T."/>
            <person name="Okamoto M."/>
            <person name="Ono N."/>
            <person name="Saji S."/>
            <person name="Sakaguchi M."/>
            <person name="Sakai K."/>
            <person name="Shibata M."/>
            <person name="Shimokawa T."/>
            <person name="Song J."/>
            <person name="Takazaki Y."/>
            <person name="Terasawa K."/>
            <person name="Tsugane M."/>
            <person name="Tsuji K."/>
            <person name="Ueda S."/>
            <person name="Waki K."/>
            <person name="Yamagata H."/>
            <person name="Yamamoto M."/>
            <person name="Yamamoto S."/>
            <person name="Yamane H."/>
            <person name="Yoshiki S."/>
            <person name="Yoshihara R."/>
            <person name="Yukawa K."/>
            <person name="Zhong H."/>
            <person name="Yano M."/>
            <person name="Yuan Q."/>
            <person name="Ouyang S."/>
            <person name="Liu J."/>
            <person name="Jones K.M."/>
            <person name="Gansberger K."/>
            <person name="Moffat K."/>
            <person name="Hill J."/>
            <person name="Bera J."/>
            <person name="Fadrosh D."/>
            <person name="Jin S."/>
            <person name="Johri S."/>
            <person name="Kim M."/>
            <person name="Overton L."/>
            <person name="Reardon M."/>
            <person name="Tsitrin T."/>
            <person name="Vuong H."/>
            <person name="Weaver B."/>
            <person name="Ciecko A."/>
            <person name="Tallon L."/>
            <person name="Jackson J."/>
            <person name="Pai G."/>
            <person name="Aken S.V."/>
            <person name="Utterback T."/>
            <person name="Reidmuller S."/>
            <person name="Feldblyum T."/>
            <person name="Hsiao J."/>
            <person name="Zismann V."/>
            <person name="Iobst S."/>
            <person name="de Vazeille A.R."/>
            <person name="Buell C.R."/>
            <person name="Ying K."/>
            <person name="Li Y."/>
            <person name="Lu T."/>
            <person name="Huang Y."/>
            <person name="Zhao Q."/>
            <person name="Feng Q."/>
            <person name="Zhang L."/>
            <person name="Zhu J."/>
            <person name="Weng Q."/>
            <person name="Mu J."/>
            <person name="Lu Y."/>
            <person name="Fan D."/>
            <person name="Liu Y."/>
            <person name="Guan J."/>
            <person name="Zhang Y."/>
            <person name="Yu S."/>
            <person name="Liu X."/>
            <person name="Zhang Y."/>
            <person name="Hong G."/>
            <person name="Han B."/>
            <person name="Choisne N."/>
            <person name="Demange N."/>
            <person name="Orjeda G."/>
            <person name="Samain S."/>
            <person name="Cattolico L."/>
            <person name="Pelletier E."/>
            <person name="Couloux A."/>
            <person name="Segurens B."/>
            <person name="Wincker P."/>
            <person name="D'Hont A."/>
            <person name="Scarpelli C."/>
            <person name="Weissenbach J."/>
            <person name="Salanoubat M."/>
            <person name="Quetier F."/>
            <person name="Yu Y."/>
            <person name="Kim H.R."/>
            <person name="Rambo T."/>
            <person name="Currie J."/>
            <person name="Collura K."/>
            <person name="Luo M."/>
            <person name="Yang T."/>
            <person name="Ammiraju J.S.S."/>
            <person name="Engler F."/>
            <person name="Soderlund C."/>
            <person name="Wing R.A."/>
            <person name="Palmer L.E."/>
            <person name="de la Bastide M."/>
            <person name="Spiegel L."/>
            <person name="Nascimento L."/>
            <person name="Zutavern T."/>
            <person name="O'Shaughnessy A."/>
            <person name="Dike S."/>
            <person name="Dedhia N."/>
            <person name="Preston R."/>
            <person name="Balija V."/>
            <person name="McCombie W.R."/>
            <person name="Chow T."/>
            <person name="Chen H."/>
            <person name="Chung M."/>
            <person name="Chen C."/>
            <person name="Shaw J."/>
            <person name="Wu H."/>
            <person name="Hsiao K."/>
            <person name="Chao Y."/>
            <person name="Chu M."/>
            <person name="Cheng C."/>
            <person name="Hour A."/>
            <person name="Lee P."/>
            <person name="Lin S."/>
            <person name="Lin Y."/>
            <person name="Liou J."/>
            <person name="Liu S."/>
            <person name="Hsing Y."/>
            <person name="Raghuvanshi S."/>
            <person name="Mohanty A."/>
            <person name="Bharti A.K."/>
            <person name="Gaur A."/>
            <person name="Gupta V."/>
            <person name="Kumar D."/>
            <person name="Ravi V."/>
            <person name="Vij S."/>
            <person name="Kapur A."/>
            <person name="Khurana P."/>
            <person name="Khurana P."/>
            <person name="Khurana J.P."/>
            <person name="Tyagi A.K."/>
            <person name="Gaikwad K."/>
            <person name="Singh A."/>
            <person name="Dalal V."/>
            <person name="Srivastava S."/>
            <person name="Dixit A."/>
            <person name="Pal A.K."/>
            <person name="Ghazi I.A."/>
            <person name="Yadav M."/>
            <person name="Pandit A."/>
            <person name="Bhargava A."/>
            <person name="Sureshbabu K."/>
            <person name="Batra K."/>
            <person name="Sharma T.R."/>
            <person name="Mohapatra T."/>
            <person name="Singh N.K."/>
            <person name="Messing J."/>
            <person name="Nelson A.B."/>
            <person name="Fuks G."/>
            <person name="Kavchok S."/>
            <person name="Keizer G."/>
            <person name="Linton E."/>
            <person name="Llaca V."/>
            <person name="Song R."/>
            <person name="Tanyolac B."/>
            <person name="Young S."/>
            <person name="Ho-Il K."/>
            <person name="Hahn J.H."/>
            <person name="Sangsakoo G."/>
            <person name="Vanavichit A."/>
            <person name="de Mattos Luiz.A.T."/>
            <person name="Zimmer P.D."/>
            <person name="Malone G."/>
            <person name="Dellagostin O."/>
            <person name="de Oliveira A.C."/>
            <person name="Bevan M."/>
            <person name="Bancroft I."/>
            <person name="Minx P."/>
            <person name="Cordum H."/>
            <person name="Wilson R."/>
            <person name="Cheng Z."/>
            <person name="Jin W."/>
            <person name="Jiang J."/>
            <person name="Leong S.A."/>
            <person name="Iwama H."/>
            <person name="Gojobori T."/>
            <person name="Itoh T."/>
            <person name="Niimura Y."/>
            <person name="Fujii Y."/>
            <person name="Habara T."/>
            <person name="Sakai H."/>
            <person name="Sato Y."/>
            <person name="Wilson G."/>
            <person name="Kumar K."/>
            <person name="McCouch S."/>
            <person name="Juretic N."/>
            <person name="Hoen D."/>
            <person name="Wright S."/>
            <person name="Bruskiewich R."/>
            <person name="Bureau T."/>
            <person name="Miyao A."/>
            <person name="Hirochika H."/>
            <person name="Nishikawa T."/>
            <person name="Kadowaki K."/>
            <person name="Sugiura M."/>
            <person name="Burr B."/>
            <person name="Sasaki T."/>
        </authorList>
    </citation>
    <scope>NUCLEOTIDE SEQUENCE [LARGE SCALE GENOMIC DNA]</scope>
    <source>
        <strain evidence="4">cv. Nipponbare</strain>
    </source>
</reference>
<evidence type="ECO:0000256" key="1">
    <source>
        <dbReference type="SAM" id="MobiDB-lite"/>
    </source>
</evidence>
<dbReference type="EMBL" id="AP014963">
    <property type="protein sequence ID" value="BAT00226.1"/>
    <property type="molecule type" value="Genomic_DNA"/>
</dbReference>
<keyword evidence="4" id="KW-1185">Reference proteome</keyword>
<keyword evidence="2" id="KW-1133">Transmembrane helix</keyword>
<reference evidence="3 4" key="2">
    <citation type="journal article" date="2013" name="Plant Cell Physiol.">
        <title>Rice Annotation Project Database (RAP-DB): an integrative and interactive database for rice genomics.</title>
        <authorList>
            <person name="Sakai H."/>
            <person name="Lee S.S."/>
            <person name="Tanaka T."/>
            <person name="Numa H."/>
            <person name="Kim J."/>
            <person name="Kawahara Y."/>
            <person name="Wakimoto H."/>
            <person name="Yang C.C."/>
            <person name="Iwamoto M."/>
            <person name="Abe T."/>
            <person name="Yamada Y."/>
            <person name="Muto A."/>
            <person name="Inokuchi H."/>
            <person name="Ikemura T."/>
            <person name="Matsumoto T."/>
            <person name="Sasaki T."/>
            <person name="Itoh T."/>
        </authorList>
    </citation>
    <scope>NUCLEOTIDE SEQUENCE [LARGE SCALE GENOMIC DNA]</scope>
    <source>
        <strain evidence="4">cv. Nipponbare</strain>
    </source>
</reference>
<proteinExistence type="predicted"/>
<keyword evidence="2" id="KW-0812">Transmembrane</keyword>
<evidence type="ECO:0000313" key="3">
    <source>
        <dbReference type="EMBL" id="BAT00226.1"/>
    </source>
</evidence>
<dbReference type="PaxDb" id="39947-A0A0N7KMZ9"/>
<dbReference type="InParanoid" id="A0A0N7KMZ9"/>
<keyword evidence="2" id="KW-0472">Membrane</keyword>